<organism evidence="2 3">
    <name type="scientific">Burkholderia gladioli</name>
    <name type="common">Pseudomonas marginata</name>
    <name type="synonym">Phytomonas marginata</name>
    <dbReference type="NCBI Taxonomy" id="28095"/>
    <lineage>
        <taxon>Bacteria</taxon>
        <taxon>Pseudomonadati</taxon>
        <taxon>Pseudomonadota</taxon>
        <taxon>Betaproteobacteria</taxon>
        <taxon>Burkholderiales</taxon>
        <taxon>Burkholderiaceae</taxon>
        <taxon>Burkholderia</taxon>
    </lineage>
</organism>
<gene>
    <name evidence="2" type="ORF">DM48_3385</name>
</gene>
<reference evidence="2 3" key="1">
    <citation type="submission" date="2014-04" db="EMBL/GenBank/DDBJ databases">
        <authorList>
            <person name="Bishop-Lilly K.A."/>
            <person name="Broomall S.M."/>
            <person name="Chain P.S."/>
            <person name="Chertkov O."/>
            <person name="Coyne S.R."/>
            <person name="Daligault H.E."/>
            <person name="Davenport K.W."/>
            <person name="Erkkila T."/>
            <person name="Frey K.G."/>
            <person name="Gibbons H.S."/>
            <person name="Gu W."/>
            <person name="Jaissle J."/>
            <person name="Johnson S.L."/>
            <person name="Koroleva G.I."/>
            <person name="Ladner J.T."/>
            <person name="Lo C.-C."/>
            <person name="Minogue T.D."/>
            <person name="Munk C."/>
            <person name="Palacios G.F."/>
            <person name="Redden C.L."/>
            <person name="Rosenzweig C.N."/>
            <person name="Scholz M.B."/>
            <person name="Teshima H."/>
            <person name="Xu Y."/>
        </authorList>
    </citation>
    <scope>NUCLEOTIDE SEQUENCE [LARGE SCALE GENOMIC DNA]</scope>
    <source>
        <strain evidence="3">gladioli</strain>
    </source>
</reference>
<dbReference type="EMBL" id="JPGG01000015">
    <property type="protein sequence ID" value="KGC17182.1"/>
    <property type="molecule type" value="Genomic_DNA"/>
</dbReference>
<evidence type="ECO:0000313" key="3">
    <source>
        <dbReference type="Proteomes" id="UP000029590"/>
    </source>
</evidence>
<protein>
    <submittedName>
        <fullName evidence="2">Phage integrase family domain protein</fullName>
    </submittedName>
</protein>
<comment type="caution">
    <text evidence="2">The sequence shown here is derived from an EMBL/GenBank/DDBJ whole genome shotgun (WGS) entry which is preliminary data.</text>
</comment>
<dbReference type="Proteomes" id="UP000029590">
    <property type="component" value="Unassembled WGS sequence"/>
</dbReference>
<proteinExistence type="predicted"/>
<dbReference type="AlphaFoldDB" id="A0AAW3F9V8"/>
<evidence type="ECO:0000313" key="2">
    <source>
        <dbReference type="EMBL" id="KGC17182.1"/>
    </source>
</evidence>
<accession>A0AAW3F9V8</accession>
<feature type="region of interest" description="Disordered" evidence="1">
    <location>
        <begin position="1"/>
        <end position="21"/>
    </location>
</feature>
<sequence length="157" mass="17234">MPAEAHAGAGQGETGAAPVPPTLEAYRDQVDPDHVYSERELLAPSLEQFPPAHAPTIDRKVVRNRRLRARQDATLARMEAALVEAPRLDHLCEGWLVPAVVERRAAATMTPARLLGLIRRRHPRLDAKGRHKLEVQIPASLATMLREIRAAQASVGT</sequence>
<name>A0AAW3F9V8_BURGA</name>
<evidence type="ECO:0000256" key="1">
    <source>
        <dbReference type="SAM" id="MobiDB-lite"/>
    </source>
</evidence>